<proteinExistence type="inferred from homology"/>
<dbReference type="InterPro" id="IPR050344">
    <property type="entry name" value="Peptidase_M1_aminopeptidases"/>
</dbReference>
<dbReference type="RefSeq" id="WP_344796598.1">
    <property type="nucleotide sequence ID" value="NZ_BAABAU010000003.1"/>
</dbReference>
<evidence type="ECO:0000256" key="1">
    <source>
        <dbReference type="ARBA" id="ARBA00000098"/>
    </source>
</evidence>
<dbReference type="SUPFAM" id="SSF55486">
    <property type="entry name" value="Metalloproteases ('zincins'), catalytic domain"/>
    <property type="match status" value="1"/>
</dbReference>
<keyword evidence="18" id="KW-1185">Reference proteome</keyword>
<evidence type="ECO:0000256" key="5">
    <source>
        <dbReference type="ARBA" id="ARBA00015611"/>
    </source>
</evidence>
<evidence type="ECO:0000256" key="10">
    <source>
        <dbReference type="ARBA" id="ARBA00022833"/>
    </source>
</evidence>
<keyword evidence="11" id="KW-0482">Metalloprotease</keyword>
<evidence type="ECO:0000256" key="3">
    <source>
        <dbReference type="ARBA" id="ARBA00010136"/>
    </source>
</evidence>
<name>A0ABP8E3R1_9MICO</name>
<evidence type="ECO:0000256" key="2">
    <source>
        <dbReference type="ARBA" id="ARBA00001947"/>
    </source>
</evidence>
<dbReference type="Proteomes" id="UP001501594">
    <property type="component" value="Unassembled WGS sequence"/>
</dbReference>
<accession>A0ABP8E3R1</accession>
<dbReference type="Pfam" id="PF17900">
    <property type="entry name" value="Peptidase_M1_N"/>
    <property type="match status" value="1"/>
</dbReference>
<dbReference type="CDD" id="cd09602">
    <property type="entry name" value="M1_APN"/>
    <property type="match status" value="1"/>
</dbReference>
<dbReference type="EMBL" id="BAABAU010000003">
    <property type="protein sequence ID" value="GAA4266851.1"/>
    <property type="molecule type" value="Genomic_DNA"/>
</dbReference>
<dbReference type="InterPro" id="IPR014782">
    <property type="entry name" value="Peptidase_M1_dom"/>
</dbReference>
<dbReference type="Pfam" id="PF11838">
    <property type="entry name" value="ERAP1_C"/>
    <property type="match status" value="1"/>
</dbReference>
<dbReference type="InterPro" id="IPR045357">
    <property type="entry name" value="Aminopeptidase_N-like_N"/>
</dbReference>
<organism evidence="17 18">
    <name type="scientific">Frondihabitans peucedani</name>
    <dbReference type="NCBI Taxonomy" id="598626"/>
    <lineage>
        <taxon>Bacteria</taxon>
        <taxon>Bacillati</taxon>
        <taxon>Actinomycetota</taxon>
        <taxon>Actinomycetes</taxon>
        <taxon>Micrococcales</taxon>
        <taxon>Microbacteriaceae</taxon>
        <taxon>Frondihabitans</taxon>
    </lineage>
</organism>
<evidence type="ECO:0000256" key="4">
    <source>
        <dbReference type="ARBA" id="ARBA00012564"/>
    </source>
</evidence>
<keyword evidence="9" id="KW-0378">Hydrolase</keyword>
<evidence type="ECO:0000259" key="15">
    <source>
        <dbReference type="Pfam" id="PF11838"/>
    </source>
</evidence>
<dbReference type="SUPFAM" id="SSF63737">
    <property type="entry name" value="Leukotriene A4 hydrolase N-terminal domain"/>
    <property type="match status" value="1"/>
</dbReference>
<evidence type="ECO:0000256" key="7">
    <source>
        <dbReference type="ARBA" id="ARBA00022670"/>
    </source>
</evidence>
<dbReference type="InterPro" id="IPR027268">
    <property type="entry name" value="Peptidase_M4/M1_CTD_sf"/>
</dbReference>
<keyword evidence="7" id="KW-0645">Protease</keyword>
<feature type="domain" description="Aminopeptidase N-like N-terminal" evidence="16">
    <location>
        <begin position="22"/>
        <end position="188"/>
    </location>
</feature>
<evidence type="ECO:0000256" key="13">
    <source>
        <dbReference type="ARBA" id="ARBA00031533"/>
    </source>
</evidence>
<dbReference type="InterPro" id="IPR042097">
    <property type="entry name" value="Aminopeptidase_N-like_N_sf"/>
</dbReference>
<protein>
    <recommendedName>
        <fullName evidence="5">Aminopeptidase N</fullName>
        <ecNumber evidence="4">3.4.11.2</ecNumber>
    </recommendedName>
    <alternativeName>
        <fullName evidence="12">Alanine aminopeptidase</fullName>
    </alternativeName>
    <alternativeName>
        <fullName evidence="13">Lysyl aminopeptidase</fullName>
    </alternativeName>
</protein>
<dbReference type="EC" id="3.4.11.2" evidence="4"/>
<dbReference type="Pfam" id="PF01433">
    <property type="entry name" value="Peptidase_M1"/>
    <property type="match status" value="1"/>
</dbReference>
<keyword evidence="8" id="KW-0479">Metal-binding</keyword>
<evidence type="ECO:0000256" key="8">
    <source>
        <dbReference type="ARBA" id="ARBA00022723"/>
    </source>
</evidence>
<keyword evidence="6 17" id="KW-0031">Aminopeptidase</keyword>
<evidence type="ECO:0000256" key="11">
    <source>
        <dbReference type="ARBA" id="ARBA00023049"/>
    </source>
</evidence>
<dbReference type="Gene3D" id="1.10.390.10">
    <property type="entry name" value="Neutral Protease Domain 2"/>
    <property type="match status" value="1"/>
</dbReference>
<comment type="caution">
    <text evidence="17">The sequence shown here is derived from an EMBL/GenBank/DDBJ whole genome shotgun (WGS) entry which is preliminary data.</text>
</comment>
<dbReference type="InterPro" id="IPR024571">
    <property type="entry name" value="ERAP1-like_C_dom"/>
</dbReference>
<evidence type="ECO:0000256" key="12">
    <source>
        <dbReference type="ARBA" id="ARBA00029811"/>
    </source>
</evidence>
<dbReference type="InterPro" id="IPR012778">
    <property type="entry name" value="Pept_M1_aminopeptidase"/>
</dbReference>
<dbReference type="InterPro" id="IPR001930">
    <property type="entry name" value="Peptidase_M1"/>
</dbReference>
<evidence type="ECO:0000313" key="18">
    <source>
        <dbReference type="Proteomes" id="UP001501594"/>
    </source>
</evidence>
<comment type="catalytic activity">
    <reaction evidence="1">
        <text>Release of an N-terminal amino acid, Xaa-|-Yaa- from a peptide, amide or arylamide. Xaa is preferably Ala, but may be most amino acids including Pro (slow action). When a terminal hydrophobic residue is followed by a prolyl residue, the two may be released as an intact Xaa-Pro dipeptide.</text>
        <dbReference type="EC" id="3.4.11.2"/>
    </reaction>
</comment>
<feature type="domain" description="Peptidase M1 membrane alanine aminopeptidase" evidence="14">
    <location>
        <begin position="229"/>
        <end position="444"/>
    </location>
</feature>
<dbReference type="PRINTS" id="PR00756">
    <property type="entry name" value="ALADIPTASE"/>
</dbReference>
<comment type="cofactor">
    <cofactor evidence="2">
        <name>Zn(2+)</name>
        <dbReference type="ChEBI" id="CHEBI:29105"/>
    </cofactor>
</comment>
<evidence type="ECO:0000259" key="14">
    <source>
        <dbReference type="Pfam" id="PF01433"/>
    </source>
</evidence>
<dbReference type="Gene3D" id="2.60.40.1730">
    <property type="entry name" value="tricorn interacting facor f3 domain"/>
    <property type="match status" value="1"/>
</dbReference>
<dbReference type="GO" id="GO:0004177">
    <property type="term" value="F:aminopeptidase activity"/>
    <property type="evidence" value="ECO:0007669"/>
    <property type="project" value="UniProtKB-KW"/>
</dbReference>
<keyword evidence="10" id="KW-0862">Zinc</keyword>
<dbReference type="PANTHER" id="PTHR11533:SF174">
    <property type="entry name" value="PUROMYCIN-SENSITIVE AMINOPEPTIDASE-RELATED"/>
    <property type="match status" value="1"/>
</dbReference>
<evidence type="ECO:0000259" key="16">
    <source>
        <dbReference type="Pfam" id="PF17900"/>
    </source>
</evidence>
<feature type="domain" description="ERAP1-like C-terminal" evidence="15">
    <location>
        <begin position="536"/>
        <end position="844"/>
    </location>
</feature>
<reference evidence="18" key="1">
    <citation type="journal article" date="2019" name="Int. J. Syst. Evol. Microbiol.">
        <title>The Global Catalogue of Microorganisms (GCM) 10K type strain sequencing project: providing services to taxonomists for standard genome sequencing and annotation.</title>
        <authorList>
            <consortium name="The Broad Institute Genomics Platform"/>
            <consortium name="The Broad Institute Genome Sequencing Center for Infectious Disease"/>
            <person name="Wu L."/>
            <person name="Ma J."/>
        </authorList>
    </citation>
    <scope>NUCLEOTIDE SEQUENCE [LARGE SCALE GENOMIC DNA]</scope>
    <source>
        <strain evidence="18">JCM 17442</strain>
    </source>
</reference>
<evidence type="ECO:0000256" key="6">
    <source>
        <dbReference type="ARBA" id="ARBA00022438"/>
    </source>
</evidence>
<comment type="similarity">
    <text evidence="3">Belongs to the peptidase M1 family.</text>
</comment>
<dbReference type="PANTHER" id="PTHR11533">
    <property type="entry name" value="PROTEASE M1 ZINC METALLOPROTEASE"/>
    <property type="match status" value="1"/>
</dbReference>
<gene>
    <name evidence="17" type="primary">pepN</name>
    <name evidence="17" type="ORF">GCM10022256_24630</name>
</gene>
<evidence type="ECO:0000256" key="9">
    <source>
        <dbReference type="ARBA" id="ARBA00022801"/>
    </source>
</evidence>
<dbReference type="NCBIfam" id="TIGR02412">
    <property type="entry name" value="pepN_strep_liv"/>
    <property type="match status" value="1"/>
</dbReference>
<sequence length="855" mass="93781">MPGENLTRVEAQERKSILDVQSYEVDLDLTRGAEVFGSTTTVTFTATEGASTFIDAFTRTVHSVTLNGESLDPAAVSDGVRIQLDSLAASNVLTVVADAEYTNTGEGLHRFVDPVDDEVYLYSQFEVPDSRRVFAVFEQPDLKATFRFTITAPARWEVVSNQITPEPVVDGDVATWSFEPTSVMSSYITAIVAGPYDVVRSSLTSSDGREIPLGIFTRKSLSEHMDSDYIFEKTRQGFAYYEEKFDYPYPFEKYDQLFVPEFNAGAMENAGAVTFTETYVFRSKVTDAIKERRVVTILHELAHMWFGDLVTMKWWNDLWLNESFAEWASTISTAEATEWTEAWTTFQAMEKSWAYRQDQLPSTHPVVATINDLEDVQVNFDGITYAKGGSVLKQLVAWVGIDAFYAGVAAYFKKHHHSNTELSDLLTELETTSGRELTSWSKLWLETAGVNTLRPEIETDADGIITSFAVVQTAPADYPTIRPHRLAIGLYELEVTDLEGGDPASAELVRVHRVEIDVDGERTEVPELVGLAKPALVLTNDDDLAYAKVRLDDDSLATAIEHLSKIQNPLARAIVWGSVWDATRDAETPASSYVDLVLANIASETESTTIRTTLSQLTQAARSYVAPERRAATIERVGDELWALAQAAEAGSDAQFQFVKFFASIPSTDAHAEILQGLSDGSEKLEGLEIDTDLRWELLEGLVLVGKAGETEIDQALAADNTANGAQAAARARAAIPTTEAKLAAFSSVVDSDELPNAIVRATAMGFQHTNDPAILAPVVERYFSSLAGIWESRSYHIADTLVSGLYPAGLADESLAAAATTWLEANPETPALRRIVTESLAGTDRALRVQAADA</sequence>
<evidence type="ECO:0000313" key="17">
    <source>
        <dbReference type="EMBL" id="GAA4266851.1"/>
    </source>
</evidence>